<dbReference type="Proteomes" id="UP000315400">
    <property type="component" value="Unassembled WGS sequence"/>
</dbReference>
<accession>A0A540VVM8</accession>
<evidence type="ECO:0000313" key="1">
    <source>
        <dbReference type="EMBL" id="TQF00822.1"/>
    </source>
</evidence>
<dbReference type="Gene3D" id="1.10.530.10">
    <property type="match status" value="1"/>
</dbReference>
<gene>
    <name evidence="1" type="ORF">FKY71_01360</name>
</gene>
<name>A0A540VVM8_9GAMM</name>
<evidence type="ECO:0000313" key="2">
    <source>
        <dbReference type="Proteomes" id="UP000315400"/>
    </source>
</evidence>
<comment type="caution">
    <text evidence="1">The sequence shown here is derived from an EMBL/GenBank/DDBJ whole genome shotgun (WGS) entry which is preliminary data.</text>
</comment>
<organism evidence="1 2">
    <name type="scientific">Spiribacter salinus</name>
    <dbReference type="NCBI Taxonomy" id="1335746"/>
    <lineage>
        <taxon>Bacteria</taxon>
        <taxon>Pseudomonadati</taxon>
        <taxon>Pseudomonadota</taxon>
        <taxon>Gammaproteobacteria</taxon>
        <taxon>Chromatiales</taxon>
        <taxon>Ectothiorhodospiraceae</taxon>
        <taxon>Spiribacter</taxon>
    </lineage>
</organism>
<dbReference type="SUPFAM" id="SSF53955">
    <property type="entry name" value="Lysozyme-like"/>
    <property type="match status" value="1"/>
</dbReference>
<sequence>MFTERHVADLATFSALTLAILYATPSAASYDPMTVCDLAAERAAQSSDVPSEVLKAITRTETGRAQDGRFGPWAWTVNMEGRGVWFDSPDAARAYVYKHFKRGARSFDVGCFQINYKWHHQEFSSIEEMFEPMANARYAARFLTELRLELGSWQKAVGAYHSRKPKHAQRYTKIYKQHLATMQSSKSETSAAGERALAEPVRMNQYPLLRRGSGVETAGSLVKLNEARSRQMFPVSRPIWDGKP</sequence>
<reference evidence="1 2" key="1">
    <citation type="submission" date="2019-06" db="EMBL/GenBank/DDBJ databases">
        <title>Metagenome assembled Genome of Spiribacter salinus SL48-SHIP from the microbial mat of Salt Lake 48 (Novosibirsk region, Russia).</title>
        <authorList>
            <person name="Shipova A."/>
            <person name="Rozanov A.S."/>
            <person name="Bryanskaya A.V."/>
            <person name="Peltek S.E."/>
        </authorList>
    </citation>
    <scope>NUCLEOTIDE SEQUENCE [LARGE SCALE GENOMIC DNA]</scope>
    <source>
        <strain evidence="1">SL48-SHIP-2</strain>
    </source>
</reference>
<dbReference type="AlphaFoldDB" id="A0A540VVM8"/>
<proteinExistence type="predicted"/>
<dbReference type="InterPro" id="IPR023346">
    <property type="entry name" value="Lysozyme-like_dom_sf"/>
</dbReference>
<dbReference type="EMBL" id="VIFK01000004">
    <property type="protein sequence ID" value="TQF00822.1"/>
    <property type="molecule type" value="Genomic_DNA"/>
</dbReference>
<protein>
    <submittedName>
        <fullName evidence="1">Lytic transglycosylase domain-containing protein</fullName>
    </submittedName>
</protein>